<name>A0A653DPU6_CALMS</name>
<proteinExistence type="predicted"/>
<sequence>MLKVQNKVQNCVQNSKSCEKQAS</sequence>
<gene>
    <name evidence="2" type="ORF">CALMAC_LOCUS19389</name>
</gene>
<feature type="region of interest" description="Disordered" evidence="1">
    <location>
        <begin position="1"/>
        <end position="23"/>
    </location>
</feature>
<dbReference type="AlphaFoldDB" id="A0A653DPU6"/>
<dbReference type="Proteomes" id="UP000410492">
    <property type="component" value="Unassembled WGS sequence"/>
</dbReference>
<evidence type="ECO:0000313" key="3">
    <source>
        <dbReference type="Proteomes" id="UP000410492"/>
    </source>
</evidence>
<evidence type="ECO:0000313" key="2">
    <source>
        <dbReference type="EMBL" id="VEN62231.1"/>
    </source>
</evidence>
<organism evidence="2 3">
    <name type="scientific">Callosobruchus maculatus</name>
    <name type="common">Southern cowpea weevil</name>
    <name type="synonym">Pulse bruchid</name>
    <dbReference type="NCBI Taxonomy" id="64391"/>
    <lineage>
        <taxon>Eukaryota</taxon>
        <taxon>Metazoa</taxon>
        <taxon>Ecdysozoa</taxon>
        <taxon>Arthropoda</taxon>
        <taxon>Hexapoda</taxon>
        <taxon>Insecta</taxon>
        <taxon>Pterygota</taxon>
        <taxon>Neoptera</taxon>
        <taxon>Endopterygota</taxon>
        <taxon>Coleoptera</taxon>
        <taxon>Polyphaga</taxon>
        <taxon>Cucujiformia</taxon>
        <taxon>Chrysomeloidea</taxon>
        <taxon>Chrysomelidae</taxon>
        <taxon>Bruchinae</taxon>
        <taxon>Bruchini</taxon>
        <taxon>Callosobruchus</taxon>
    </lineage>
</organism>
<feature type="compositionally biased region" description="Polar residues" evidence="1">
    <location>
        <begin position="1"/>
        <end position="16"/>
    </location>
</feature>
<evidence type="ECO:0000256" key="1">
    <source>
        <dbReference type="SAM" id="MobiDB-lite"/>
    </source>
</evidence>
<accession>A0A653DPU6</accession>
<reference evidence="2 3" key="1">
    <citation type="submission" date="2019-01" db="EMBL/GenBank/DDBJ databases">
        <authorList>
            <person name="Sayadi A."/>
        </authorList>
    </citation>
    <scope>NUCLEOTIDE SEQUENCE [LARGE SCALE GENOMIC DNA]</scope>
</reference>
<dbReference type="EMBL" id="CAACVG010013661">
    <property type="protein sequence ID" value="VEN62231.1"/>
    <property type="molecule type" value="Genomic_DNA"/>
</dbReference>
<protein>
    <submittedName>
        <fullName evidence="2">Uncharacterized protein</fullName>
    </submittedName>
</protein>
<keyword evidence="3" id="KW-1185">Reference proteome</keyword>